<evidence type="ECO:0000313" key="2">
    <source>
        <dbReference type="EMBL" id="GAA0771721.1"/>
    </source>
</evidence>
<evidence type="ECO:0000313" key="3">
    <source>
        <dbReference type="Proteomes" id="UP001500279"/>
    </source>
</evidence>
<gene>
    <name evidence="2" type="ORF">GCM10009107_64130</name>
</gene>
<reference evidence="2 3" key="1">
    <citation type="journal article" date="2019" name="Int. J. Syst. Evol. Microbiol.">
        <title>The Global Catalogue of Microorganisms (GCM) 10K type strain sequencing project: providing services to taxonomists for standard genome sequencing and annotation.</title>
        <authorList>
            <consortium name="The Broad Institute Genomics Platform"/>
            <consortium name="The Broad Institute Genome Sequencing Center for Infectious Disease"/>
            <person name="Wu L."/>
            <person name="Ma J."/>
        </authorList>
    </citation>
    <scope>NUCLEOTIDE SEQUENCE [LARGE SCALE GENOMIC DNA]</scope>
    <source>
        <strain evidence="2 3">JCM 15503</strain>
    </source>
</reference>
<proteinExistence type="predicted"/>
<dbReference type="RefSeq" id="WP_231013273.1">
    <property type="nucleotide sequence ID" value="NZ_BAAAEW010000064.1"/>
</dbReference>
<name>A0ABN1KN35_9BURK</name>
<feature type="domain" description="STAS" evidence="1">
    <location>
        <begin position="1"/>
        <end position="101"/>
    </location>
</feature>
<dbReference type="Pfam" id="PF13466">
    <property type="entry name" value="STAS_2"/>
    <property type="match status" value="1"/>
</dbReference>
<dbReference type="InterPro" id="IPR052746">
    <property type="entry name" value="MlaB_ABC_Transporter"/>
</dbReference>
<dbReference type="CDD" id="cd07043">
    <property type="entry name" value="STAS_anti-anti-sigma_factors"/>
    <property type="match status" value="1"/>
</dbReference>
<dbReference type="InterPro" id="IPR002645">
    <property type="entry name" value="STAS_dom"/>
</dbReference>
<dbReference type="SUPFAM" id="SSF52091">
    <property type="entry name" value="SpoIIaa-like"/>
    <property type="match status" value="1"/>
</dbReference>
<dbReference type="Proteomes" id="UP001500279">
    <property type="component" value="Unassembled WGS sequence"/>
</dbReference>
<evidence type="ECO:0000259" key="1">
    <source>
        <dbReference type="PROSITE" id="PS50801"/>
    </source>
</evidence>
<comment type="caution">
    <text evidence="2">The sequence shown here is derived from an EMBL/GenBank/DDBJ whole genome shotgun (WGS) entry which is preliminary data.</text>
</comment>
<dbReference type="InterPro" id="IPR036513">
    <property type="entry name" value="STAS_dom_sf"/>
</dbReference>
<organism evidence="2 3">
    <name type="scientific">Ideonella azotifigens</name>
    <dbReference type="NCBI Taxonomy" id="513160"/>
    <lineage>
        <taxon>Bacteria</taxon>
        <taxon>Pseudomonadati</taxon>
        <taxon>Pseudomonadota</taxon>
        <taxon>Betaproteobacteria</taxon>
        <taxon>Burkholderiales</taxon>
        <taxon>Sphaerotilaceae</taxon>
        <taxon>Ideonella</taxon>
    </lineage>
</organism>
<sequence>MSGTQAVLAIEGELTIYRAAELCEELKAAQASAAALEINLAGVTEMDSAGVQLLMAAKKSAQATQRSLRLVGHSPAVLEVFEILDLAAHFGDPLVMPAAAH</sequence>
<dbReference type="PANTHER" id="PTHR35849:SF2">
    <property type="entry name" value="BLR2341 PROTEIN"/>
    <property type="match status" value="1"/>
</dbReference>
<dbReference type="PANTHER" id="PTHR35849">
    <property type="entry name" value="BLR2341 PROTEIN"/>
    <property type="match status" value="1"/>
</dbReference>
<protein>
    <submittedName>
        <fullName evidence="2">STAS domain-containing protein</fullName>
    </submittedName>
</protein>
<accession>A0ABN1KN35</accession>
<dbReference type="InterPro" id="IPR058548">
    <property type="entry name" value="MlaB-like_STAS"/>
</dbReference>
<dbReference type="Gene3D" id="3.30.750.24">
    <property type="entry name" value="STAS domain"/>
    <property type="match status" value="1"/>
</dbReference>
<dbReference type="PROSITE" id="PS50801">
    <property type="entry name" value="STAS"/>
    <property type="match status" value="1"/>
</dbReference>
<dbReference type="EMBL" id="BAAAEW010000064">
    <property type="protein sequence ID" value="GAA0771721.1"/>
    <property type="molecule type" value="Genomic_DNA"/>
</dbReference>
<keyword evidence="3" id="KW-1185">Reference proteome</keyword>